<dbReference type="PhylomeDB" id="A0A0G4G5G0"/>
<evidence type="ECO:0000313" key="2">
    <source>
        <dbReference type="EMBL" id="CEM23785.1"/>
    </source>
</evidence>
<feature type="region of interest" description="Disordered" evidence="1">
    <location>
        <begin position="272"/>
        <end position="324"/>
    </location>
</feature>
<evidence type="ECO:0000256" key="1">
    <source>
        <dbReference type="SAM" id="MobiDB-lite"/>
    </source>
</evidence>
<dbReference type="VEuPathDB" id="CryptoDB:Cvel_20367"/>
<feature type="compositionally biased region" description="Low complexity" evidence="1">
    <location>
        <begin position="273"/>
        <end position="291"/>
    </location>
</feature>
<sequence length="324" mass="35291">MFPSDDPAELALKRRMTEPDRAPPVSFWKEYLHRVADEESSNLKAHVRTLGQRHDFTKSEKVIEAAQMGARIAAENLCAAVLINRRLDCWQQAEERATGEPRQVLHIRETLFLRLRCLIQGAFGANAMILFSTEMLPFALYAATSLRAGVNPGDSPPMNGSTTAASMPGIHSAAPGGTTTANPQTMTHSSSFSGANTALHCAFCDNAAHKMNPPQPRALEVPHLMRDCPKDDMPVPCRKDLCKSFFLWHKMNGTACRQTHRLEAHLRGYSAVGQQRQGGQSFQQGSSGPIPGGFPHPKLNPTPGLQSPTLKGEGHSVGQGRPSV</sequence>
<evidence type="ECO:0008006" key="3">
    <source>
        <dbReference type="Google" id="ProtNLM"/>
    </source>
</evidence>
<protein>
    <recommendedName>
        <fullName evidence="3">C3H1-type domain-containing protein</fullName>
    </recommendedName>
</protein>
<accession>A0A0G4G5G0</accession>
<name>A0A0G4G5G0_9ALVE</name>
<gene>
    <name evidence="2" type="ORF">Cvel_20367</name>
</gene>
<dbReference type="AlphaFoldDB" id="A0A0G4G5G0"/>
<reference evidence="2" key="1">
    <citation type="submission" date="2014-11" db="EMBL/GenBank/DDBJ databases">
        <authorList>
            <person name="Otto D Thomas"/>
            <person name="Naeem Raeece"/>
        </authorList>
    </citation>
    <scope>NUCLEOTIDE SEQUENCE</scope>
</reference>
<proteinExistence type="predicted"/>
<organism evidence="2">
    <name type="scientific">Chromera velia CCMP2878</name>
    <dbReference type="NCBI Taxonomy" id="1169474"/>
    <lineage>
        <taxon>Eukaryota</taxon>
        <taxon>Sar</taxon>
        <taxon>Alveolata</taxon>
        <taxon>Colpodellida</taxon>
        <taxon>Chromeraceae</taxon>
        <taxon>Chromera</taxon>
    </lineage>
</organism>
<dbReference type="EMBL" id="CDMZ01000907">
    <property type="protein sequence ID" value="CEM23785.1"/>
    <property type="molecule type" value="Genomic_DNA"/>
</dbReference>